<dbReference type="PROSITE" id="PS50090">
    <property type="entry name" value="MYB_LIKE"/>
    <property type="match status" value="3"/>
</dbReference>
<evidence type="ECO:0000313" key="8">
    <source>
        <dbReference type="EMBL" id="KAF9782327.1"/>
    </source>
</evidence>
<keyword evidence="2 8" id="KW-0238">DNA-binding</keyword>
<evidence type="ECO:0000256" key="3">
    <source>
        <dbReference type="ARBA" id="ARBA00023163"/>
    </source>
</evidence>
<dbReference type="GO" id="GO:0001006">
    <property type="term" value="F:RNA polymerase III type 3 promoter sequence-specific DNA binding"/>
    <property type="evidence" value="ECO:0007669"/>
    <property type="project" value="TreeGrafter"/>
</dbReference>
<feature type="domain" description="HTH myb-type" evidence="7">
    <location>
        <begin position="352"/>
        <end position="387"/>
    </location>
</feature>
<dbReference type="PANTHER" id="PTHR46621">
    <property type="entry name" value="SNRNA-ACTIVATING PROTEIN COMPLEX SUBUNIT 4"/>
    <property type="match status" value="1"/>
</dbReference>
<keyword evidence="5" id="KW-0175">Coiled coil</keyword>
<reference evidence="8" key="1">
    <citation type="journal article" date="2020" name="Nat. Commun.">
        <title>Large-scale genome sequencing of mycorrhizal fungi provides insights into the early evolution of symbiotic traits.</title>
        <authorList>
            <person name="Miyauchi S."/>
            <person name="Kiss E."/>
            <person name="Kuo A."/>
            <person name="Drula E."/>
            <person name="Kohler A."/>
            <person name="Sanchez-Garcia M."/>
            <person name="Morin E."/>
            <person name="Andreopoulos B."/>
            <person name="Barry K.W."/>
            <person name="Bonito G."/>
            <person name="Buee M."/>
            <person name="Carver A."/>
            <person name="Chen C."/>
            <person name="Cichocki N."/>
            <person name="Clum A."/>
            <person name="Culley D."/>
            <person name="Crous P.W."/>
            <person name="Fauchery L."/>
            <person name="Girlanda M."/>
            <person name="Hayes R.D."/>
            <person name="Keri Z."/>
            <person name="LaButti K."/>
            <person name="Lipzen A."/>
            <person name="Lombard V."/>
            <person name="Magnuson J."/>
            <person name="Maillard F."/>
            <person name="Murat C."/>
            <person name="Nolan M."/>
            <person name="Ohm R.A."/>
            <person name="Pangilinan J."/>
            <person name="Pereira M.F."/>
            <person name="Perotto S."/>
            <person name="Peter M."/>
            <person name="Pfister S."/>
            <person name="Riley R."/>
            <person name="Sitrit Y."/>
            <person name="Stielow J.B."/>
            <person name="Szollosi G."/>
            <person name="Zifcakova L."/>
            <person name="Stursova M."/>
            <person name="Spatafora J.W."/>
            <person name="Tedersoo L."/>
            <person name="Vaario L.M."/>
            <person name="Yamada A."/>
            <person name="Yan M."/>
            <person name="Wang P."/>
            <person name="Xu J."/>
            <person name="Bruns T."/>
            <person name="Baldrian P."/>
            <person name="Vilgalys R."/>
            <person name="Dunand C."/>
            <person name="Henrissat B."/>
            <person name="Grigoriev I.V."/>
            <person name="Hibbett D."/>
            <person name="Nagy L.G."/>
            <person name="Martin F.M."/>
        </authorList>
    </citation>
    <scope>NUCLEOTIDE SEQUENCE</scope>
    <source>
        <strain evidence="8">UH-Tt-Lm1</strain>
    </source>
</reference>
<evidence type="ECO:0000259" key="6">
    <source>
        <dbReference type="PROSITE" id="PS50090"/>
    </source>
</evidence>
<feature type="domain" description="HTH myb-type" evidence="7">
    <location>
        <begin position="297"/>
        <end position="351"/>
    </location>
</feature>
<dbReference type="CDD" id="cd00167">
    <property type="entry name" value="SANT"/>
    <property type="match status" value="3"/>
</dbReference>
<reference evidence="8" key="2">
    <citation type="submission" date="2020-11" db="EMBL/GenBank/DDBJ databases">
        <authorList>
            <consortium name="DOE Joint Genome Institute"/>
            <person name="Kuo A."/>
            <person name="Miyauchi S."/>
            <person name="Kiss E."/>
            <person name="Drula E."/>
            <person name="Kohler A."/>
            <person name="Sanchez-Garcia M."/>
            <person name="Andreopoulos B."/>
            <person name="Barry K.W."/>
            <person name="Bonito G."/>
            <person name="Buee M."/>
            <person name="Carver A."/>
            <person name="Chen C."/>
            <person name="Cichocki N."/>
            <person name="Clum A."/>
            <person name="Culley D."/>
            <person name="Crous P.W."/>
            <person name="Fauchery L."/>
            <person name="Girlanda M."/>
            <person name="Hayes R."/>
            <person name="Keri Z."/>
            <person name="Labutti K."/>
            <person name="Lipzen A."/>
            <person name="Lombard V."/>
            <person name="Magnuson J."/>
            <person name="Maillard F."/>
            <person name="Morin E."/>
            <person name="Murat C."/>
            <person name="Nolan M."/>
            <person name="Ohm R."/>
            <person name="Pangilinan J."/>
            <person name="Pereira M."/>
            <person name="Perotto S."/>
            <person name="Peter M."/>
            <person name="Riley R."/>
            <person name="Sitrit Y."/>
            <person name="Stielow B."/>
            <person name="Szollosi G."/>
            <person name="Zifcakova L."/>
            <person name="Stursova M."/>
            <person name="Spatafora J.W."/>
            <person name="Tedersoo L."/>
            <person name="Vaario L.-M."/>
            <person name="Yamada A."/>
            <person name="Yan M."/>
            <person name="Wang P."/>
            <person name="Xu J."/>
            <person name="Bruns T."/>
            <person name="Baldrian P."/>
            <person name="Vilgalys R."/>
            <person name="Henrissat B."/>
            <person name="Grigoriev I.V."/>
            <person name="Hibbett D."/>
            <person name="Nagy L.G."/>
            <person name="Martin F.M."/>
        </authorList>
    </citation>
    <scope>NUCLEOTIDE SEQUENCE</scope>
    <source>
        <strain evidence="8">UH-Tt-Lm1</strain>
    </source>
</reference>
<dbReference type="Gene3D" id="1.10.10.60">
    <property type="entry name" value="Homeodomain-like"/>
    <property type="match status" value="3"/>
</dbReference>
<dbReference type="Pfam" id="PF00249">
    <property type="entry name" value="Myb_DNA-binding"/>
    <property type="match status" value="1"/>
</dbReference>
<dbReference type="InterPro" id="IPR001005">
    <property type="entry name" value="SANT/Myb"/>
</dbReference>
<dbReference type="SUPFAM" id="SSF46689">
    <property type="entry name" value="Homeodomain-like"/>
    <property type="match status" value="3"/>
</dbReference>
<dbReference type="InterPro" id="IPR051575">
    <property type="entry name" value="Myb-like_DNA-bd"/>
</dbReference>
<dbReference type="GO" id="GO:0019185">
    <property type="term" value="C:snRNA-activating protein complex"/>
    <property type="evidence" value="ECO:0007669"/>
    <property type="project" value="TreeGrafter"/>
</dbReference>
<evidence type="ECO:0000256" key="2">
    <source>
        <dbReference type="ARBA" id="ARBA00023125"/>
    </source>
</evidence>
<keyword evidence="9" id="KW-1185">Reference proteome</keyword>
<comment type="caution">
    <text evidence="8">The sequence shown here is derived from an EMBL/GenBank/DDBJ whole genome shotgun (WGS) entry which is preliminary data.</text>
</comment>
<feature type="domain" description="Myb-like" evidence="6">
    <location>
        <begin position="348"/>
        <end position="399"/>
    </location>
</feature>
<evidence type="ECO:0000256" key="1">
    <source>
        <dbReference type="ARBA" id="ARBA00023015"/>
    </source>
</evidence>
<dbReference type="Pfam" id="PF13921">
    <property type="entry name" value="Myb_DNA-bind_6"/>
    <property type="match status" value="1"/>
</dbReference>
<dbReference type="GO" id="GO:0042796">
    <property type="term" value="P:snRNA transcription by RNA polymerase III"/>
    <property type="evidence" value="ECO:0007669"/>
    <property type="project" value="TreeGrafter"/>
</dbReference>
<keyword evidence="1" id="KW-0805">Transcription regulation</keyword>
<keyword evidence="4" id="KW-0539">Nucleus</keyword>
<dbReference type="AlphaFoldDB" id="A0A9P6L4R7"/>
<gene>
    <name evidence="8" type="ORF">BJ322DRAFT_1075600</name>
</gene>
<dbReference type="GO" id="GO:0000978">
    <property type="term" value="F:RNA polymerase II cis-regulatory region sequence-specific DNA binding"/>
    <property type="evidence" value="ECO:0007669"/>
    <property type="project" value="TreeGrafter"/>
</dbReference>
<feature type="domain" description="Myb-like" evidence="6">
    <location>
        <begin position="252"/>
        <end position="296"/>
    </location>
</feature>
<evidence type="ECO:0000259" key="7">
    <source>
        <dbReference type="PROSITE" id="PS51294"/>
    </source>
</evidence>
<feature type="domain" description="HTH myb-type" evidence="7">
    <location>
        <begin position="244"/>
        <end position="296"/>
    </location>
</feature>
<dbReference type="OrthoDB" id="2143914at2759"/>
<dbReference type="PANTHER" id="PTHR46621:SF1">
    <property type="entry name" value="SNRNA-ACTIVATING PROTEIN COMPLEX SUBUNIT 4"/>
    <property type="match status" value="1"/>
</dbReference>
<keyword evidence="8" id="KW-0371">Homeobox</keyword>
<dbReference type="SMART" id="SM00717">
    <property type="entry name" value="SANT"/>
    <property type="match status" value="3"/>
</dbReference>
<feature type="domain" description="Myb-like" evidence="6">
    <location>
        <begin position="297"/>
        <end position="347"/>
    </location>
</feature>
<dbReference type="GO" id="GO:0042795">
    <property type="term" value="P:snRNA transcription by RNA polymerase II"/>
    <property type="evidence" value="ECO:0007669"/>
    <property type="project" value="TreeGrafter"/>
</dbReference>
<organism evidence="8 9">
    <name type="scientific">Thelephora terrestris</name>
    <dbReference type="NCBI Taxonomy" id="56493"/>
    <lineage>
        <taxon>Eukaryota</taxon>
        <taxon>Fungi</taxon>
        <taxon>Dikarya</taxon>
        <taxon>Basidiomycota</taxon>
        <taxon>Agaricomycotina</taxon>
        <taxon>Agaricomycetes</taxon>
        <taxon>Thelephorales</taxon>
        <taxon>Thelephoraceae</taxon>
        <taxon>Thelephora</taxon>
    </lineage>
</organism>
<keyword evidence="3" id="KW-0804">Transcription</keyword>
<protein>
    <submittedName>
        <fullName evidence="8">Homeodomain-like protein</fullName>
    </submittedName>
</protein>
<sequence length="415" mass="47116">MQAPSFPDVAISANEHVLRALQLNKDHQATVKTQIEQLENKLAALEKLLATAEEHDEDDFEPEVGGYISVPGSSAISAPITSKELASEDSPFYADSQRRQRYIDFTGYHPMKTKELEDLAEAVRTENHRLYALQEQRNGNAALIQNPPEEFLELNSVGIDWERVASTMTSRHGGRTARECEIKWIGDRHPIINHAQWSQPEISKCRDLMDTYRAQHGHGVAVDWVWVANELKTNRTPLDCMRHGIIRKTHVWTPESDNALLEAVKIYGQNNWLLVARVVSPDATAQQCQNRYQRTLDPTLKRGPWSPAEDAKLQLAVSAYGNSWVDVAVMMEGRSNEQCRDRWNERLDPRINREAWTEEEDKLLMDTVDELGEGKWKAVSEKMGNGRKDSAVSAWLELFLTTSNADLHDPVQGEI</sequence>
<dbReference type="InterPro" id="IPR009057">
    <property type="entry name" value="Homeodomain-like_sf"/>
</dbReference>
<accession>A0A9P6L4R7</accession>
<name>A0A9P6L4R7_9AGAM</name>
<dbReference type="EMBL" id="WIUZ02000012">
    <property type="protein sequence ID" value="KAF9782327.1"/>
    <property type="molecule type" value="Genomic_DNA"/>
</dbReference>
<evidence type="ECO:0000313" key="9">
    <source>
        <dbReference type="Proteomes" id="UP000736335"/>
    </source>
</evidence>
<feature type="coiled-coil region" evidence="5">
    <location>
        <begin position="28"/>
        <end position="58"/>
    </location>
</feature>
<evidence type="ECO:0000256" key="4">
    <source>
        <dbReference type="ARBA" id="ARBA00023242"/>
    </source>
</evidence>
<evidence type="ECO:0000256" key="5">
    <source>
        <dbReference type="SAM" id="Coils"/>
    </source>
</evidence>
<dbReference type="PROSITE" id="PS51294">
    <property type="entry name" value="HTH_MYB"/>
    <property type="match status" value="3"/>
</dbReference>
<dbReference type="Proteomes" id="UP000736335">
    <property type="component" value="Unassembled WGS sequence"/>
</dbReference>
<proteinExistence type="predicted"/>
<dbReference type="InterPro" id="IPR017930">
    <property type="entry name" value="Myb_dom"/>
</dbReference>